<dbReference type="SUPFAM" id="SSF52540">
    <property type="entry name" value="P-loop containing nucleoside triphosphate hydrolases"/>
    <property type="match status" value="1"/>
</dbReference>
<dbReference type="EMBL" id="LWHQ01000038">
    <property type="protein sequence ID" value="OAS22526.1"/>
    <property type="molecule type" value="Genomic_DNA"/>
</dbReference>
<dbReference type="PANTHER" id="PTHR43718">
    <property type="entry name" value="LON PROTEASE"/>
    <property type="match status" value="1"/>
</dbReference>
<dbReference type="OrthoDB" id="5297432at2"/>
<evidence type="ECO:0000256" key="1">
    <source>
        <dbReference type="SAM" id="MobiDB-lite"/>
    </source>
</evidence>
<reference evidence="2 3" key="1">
    <citation type="submission" date="2016-04" db="EMBL/GenBank/DDBJ databases">
        <authorList>
            <person name="Evans L.H."/>
            <person name="Alamgir A."/>
            <person name="Owens N."/>
            <person name="Weber N.D."/>
            <person name="Virtaneva K."/>
            <person name="Barbian K."/>
            <person name="Babar A."/>
            <person name="Rosenke K."/>
        </authorList>
    </citation>
    <scope>NUCLEOTIDE SEQUENCE [LARGE SCALE GENOMIC DNA]</scope>
    <source>
        <strain evidence="2 3">PMB02</strain>
    </source>
</reference>
<dbReference type="GO" id="GO:0004252">
    <property type="term" value="F:serine-type endopeptidase activity"/>
    <property type="evidence" value="ECO:0007669"/>
    <property type="project" value="InterPro"/>
</dbReference>
<feature type="compositionally biased region" description="Basic and acidic residues" evidence="1">
    <location>
        <begin position="226"/>
        <end position="236"/>
    </location>
</feature>
<feature type="region of interest" description="Disordered" evidence="1">
    <location>
        <begin position="219"/>
        <end position="254"/>
    </location>
</feature>
<dbReference type="GO" id="GO:0007005">
    <property type="term" value="P:mitochondrion organization"/>
    <property type="evidence" value="ECO:0007669"/>
    <property type="project" value="TreeGrafter"/>
</dbReference>
<accession>A0A179S5V4</accession>
<dbReference type="GO" id="GO:0005524">
    <property type="term" value="F:ATP binding"/>
    <property type="evidence" value="ECO:0007669"/>
    <property type="project" value="InterPro"/>
</dbReference>
<dbReference type="GO" id="GO:0006515">
    <property type="term" value="P:protein quality control for misfolded or incompletely synthesized proteins"/>
    <property type="evidence" value="ECO:0007669"/>
    <property type="project" value="TreeGrafter"/>
</dbReference>
<dbReference type="RefSeq" id="WP_053082209.1">
    <property type="nucleotide sequence ID" value="NZ_LWHQ01000038.1"/>
</dbReference>
<dbReference type="GO" id="GO:0051131">
    <property type="term" value="P:chaperone-mediated protein complex assembly"/>
    <property type="evidence" value="ECO:0007669"/>
    <property type="project" value="TreeGrafter"/>
</dbReference>
<gene>
    <name evidence="2" type="ORF">A5481_19220</name>
</gene>
<dbReference type="Proteomes" id="UP000078316">
    <property type="component" value="Unassembled WGS sequence"/>
</dbReference>
<sequence length="545" mass="59309">MTEALDRAEALSALAIFRGTCSAADRTHSHAYIAVIRYVAQRWATPPLPSVPSAETHWNADLASIAAEAWALCQDLKSAARRRDAAAFKVAHAKLDDLRARCVERVEEIEGGPFLMDLDDHVATAGQEALVVDYVRLAQVIDVCLAEAGDREAMKRSAEAAERCAALRAVGFLRFSVGARALLARWEEMGTCPPGSPPLCIMQRALDLGGEILGDRKVAAQRPRPTHAEMIDDDRPGPVSYDDPAPEPEPEPQAPGIVLIPRIGGGAKGTSNREVQNEYRDVVGKVFPLYPFPQDRRALVEEAAAAAPHARRFFQDLVALQDGREHWATPPVLVIGDPGGGKSTALDALYRGCRLHVERYACDGSSDASAAGTPRRYSSGEVALPLRACLTSGHANPVVVWEEVNRAGGHTRGFGGSLRDALTSLLEPANSCRYRDPYLEADVDISHVIHAATANSTDGIAPQVLDRLRVLRFPLPGPEHMPVLARRMALDIVRRQGLPEDHGELDRSDLRSLAEHWPGGSLRALRRLVEVAVRIRLTAPYETRH</sequence>
<proteinExistence type="predicted"/>
<dbReference type="GO" id="GO:0004176">
    <property type="term" value="F:ATP-dependent peptidase activity"/>
    <property type="evidence" value="ECO:0007669"/>
    <property type="project" value="InterPro"/>
</dbReference>
<dbReference type="PANTHER" id="PTHR43718:SF2">
    <property type="entry name" value="LON PROTEASE HOMOLOG, MITOCHONDRIAL"/>
    <property type="match status" value="1"/>
</dbReference>
<dbReference type="InterPro" id="IPR027065">
    <property type="entry name" value="Lon_Prtase"/>
</dbReference>
<evidence type="ECO:0000313" key="2">
    <source>
        <dbReference type="EMBL" id="OAS22526.1"/>
    </source>
</evidence>
<organism evidence="2 3">
    <name type="scientific">Methylobacterium platani</name>
    <dbReference type="NCBI Taxonomy" id="427683"/>
    <lineage>
        <taxon>Bacteria</taxon>
        <taxon>Pseudomonadati</taxon>
        <taxon>Pseudomonadota</taxon>
        <taxon>Alphaproteobacteria</taxon>
        <taxon>Hyphomicrobiales</taxon>
        <taxon>Methylobacteriaceae</taxon>
        <taxon>Methylobacterium</taxon>
    </lineage>
</organism>
<evidence type="ECO:0000313" key="3">
    <source>
        <dbReference type="Proteomes" id="UP000078316"/>
    </source>
</evidence>
<comment type="caution">
    <text evidence="2">The sequence shown here is derived from an EMBL/GenBank/DDBJ whole genome shotgun (WGS) entry which is preliminary data.</text>
</comment>
<dbReference type="AlphaFoldDB" id="A0A179S5V4"/>
<dbReference type="STRING" id="427683.A5481_19220"/>
<protein>
    <recommendedName>
        <fullName evidence="4">AAA+ ATPase domain-containing protein</fullName>
    </recommendedName>
</protein>
<dbReference type="Gene3D" id="3.40.50.300">
    <property type="entry name" value="P-loop containing nucleotide triphosphate hydrolases"/>
    <property type="match status" value="1"/>
</dbReference>
<name>A0A179S5V4_9HYPH</name>
<evidence type="ECO:0008006" key="4">
    <source>
        <dbReference type="Google" id="ProtNLM"/>
    </source>
</evidence>
<dbReference type="GO" id="GO:0003697">
    <property type="term" value="F:single-stranded DNA binding"/>
    <property type="evidence" value="ECO:0007669"/>
    <property type="project" value="TreeGrafter"/>
</dbReference>
<dbReference type="InterPro" id="IPR027417">
    <property type="entry name" value="P-loop_NTPase"/>
</dbReference>